<accession>A0A812P0T1</accession>
<keyword evidence="3" id="KW-1185">Reference proteome</keyword>
<feature type="transmembrane region" description="Helical" evidence="1">
    <location>
        <begin position="50"/>
        <end position="71"/>
    </location>
</feature>
<protein>
    <submittedName>
        <fullName evidence="2">Uncharacterized protein</fullName>
    </submittedName>
</protein>
<name>A0A812P0T1_SYMPI</name>
<proteinExistence type="predicted"/>
<dbReference type="AlphaFoldDB" id="A0A812P0T1"/>
<reference evidence="2" key="1">
    <citation type="submission" date="2021-02" db="EMBL/GenBank/DDBJ databases">
        <authorList>
            <person name="Dougan E. K."/>
            <person name="Rhodes N."/>
            <person name="Thang M."/>
            <person name="Chan C."/>
        </authorList>
    </citation>
    <scope>NUCLEOTIDE SEQUENCE</scope>
</reference>
<keyword evidence="1" id="KW-1133">Transmembrane helix</keyword>
<evidence type="ECO:0000313" key="3">
    <source>
        <dbReference type="Proteomes" id="UP000649617"/>
    </source>
</evidence>
<feature type="transmembrane region" description="Helical" evidence="1">
    <location>
        <begin position="77"/>
        <end position="101"/>
    </location>
</feature>
<evidence type="ECO:0000313" key="2">
    <source>
        <dbReference type="EMBL" id="CAE7332815.1"/>
    </source>
</evidence>
<evidence type="ECO:0000256" key="1">
    <source>
        <dbReference type="SAM" id="Phobius"/>
    </source>
</evidence>
<sequence length="192" mass="19982">MSAAATDAMYGVGAAVGAATLAVSSLWNVSKRARGHITGVEQRKGFSSGLGGAVGGVGVGVTATVATLALASNPVGWVVGAIGITAGLVGGMGGSLLGGIIDGAIFDASEDQIMHAYEFFFGQHPGRGRRPSLDADEMERVYQKRINENSGDFTWVKGCNALLLCLVNAFFPNFQKLIRHGEELRDMPIALR</sequence>
<keyword evidence="1" id="KW-0472">Membrane</keyword>
<gene>
    <name evidence="2" type="ORF">SPIL2461_LOCUS7754</name>
</gene>
<dbReference type="EMBL" id="CAJNIZ010012323">
    <property type="protein sequence ID" value="CAE7332815.1"/>
    <property type="molecule type" value="Genomic_DNA"/>
</dbReference>
<dbReference type="Proteomes" id="UP000649617">
    <property type="component" value="Unassembled WGS sequence"/>
</dbReference>
<comment type="caution">
    <text evidence="2">The sequence shown here is derived from an EMBL/GenBank/DDBJ whole genome shotgun (WGS) entry which is preliminary data.</text>
</comment>
<feature type="non-terminal residue" evidence="2">
    <location>
        <position position="192"/>
    </location>
</feature>
<keyword evidence="1" id="KW-0812">Transmembrane</keyword>
<organism evidence="2 3">
    <name type="scientific">Symbiodinium pilosum</name>
    <name type="common">Dinoflagellate</name>
    <dbReference type="NCBI Taxonomy" id="2952"/>
    <lineage>
        <taxon>Eukaryota</taxon>
        <taxon>Sar</taxon>
        <taxon>Alveolata</taxon>
        <taxon>Dinophyceae</taxon>
        <taxon>Suessiales</taxon>
        <taxon>Symbiodiniaceae</taxon>
        <taxon>Symbiodinium</taxon>
    </lineage>
</organism>
<feature type="transmembrane region" description="Helical" evidence="1">
    <location>
        <begin position="12"/>
        <end position="29"/>
    </location>
</feature>